<dbReference type="EMBL" id="PUWT01000053">
    <property type="protein sequence ID" value="PQQ23695.1"/>
    <property type="molecule type" value="Genomic_DNA"/>
</dbReference>
<organism evidence="1 2">
    <name type="scientific">Photorhabdus hindustanensis</name>
    <dbReference type="NCBI Taxonomy" id="2918802"/>
    <lineage>
        <taxon>Bacteria</taxon>
        <taxon>Pseudomonadati</taxon>
        <taxon>Pseudomonadota</taxon>
        <taxon>Gammaproteobacteria</taxon>
        <taxon>Enterobacterales</taxon>
        <taxon>Morganellaceae</taxon>
        <taxon>Photorhabdus</taxon>
    </lineage>
</organism>
<gene>
    <name evidence="1" type="ORF">C6H66_18215</name>
</gene>
<sequence length="121" mass="13790">MSNQTLIERYRNRLIAAKLDAMTEKTSSHCIAVSLHDGSMCTVELSEEILRKALHVFFEVPAYNEYKRDEADKYILDSYSSYLSKHGDKLTGEGNDFMCALINLIAERAKHGGFSPEYTFQ</sequence>
<evidence type="ECO:0000313" key="2">
    <source>
        <dbReference type="Proteomes" id="UP000239550"/>
    </source>
</evidence>
<name>A0A2S8PXC2_9GAMM</name>
<keyword evidence="2" id="KW-1185">Reference proteome</keyword>
<evidence type="ECO:0000313" key="1">
    <source>
        <dbReference type="EMBL" id="PQQ23695.1"/>
    </source>
</evidence>
<accession>A0A2S8PXC2</accession>
<proteinExistence type="predicted"/>
<dbReference type="Proteomes" id="UP000239550">
    <property type="component" value="Unassembled WGS sequence"/>
</dbReference>
<dbReference type="RefSeq" id="WP_105396314.1">
    <property type="nucleotide sequence ID" value="NZ_CAWNTA010000120.1"/>
</dbReference>
<comment type="caution">
    <text evidence="1">The sequence shown here is derived from an EMBL/GenBank/DDBJ whole genome shotgun (WGS) entry which is preliminary data.</text>
</comment>
<dbReference type="AlphaFoldDB" id="A0A2S8PXC2"/>
<reference evidence="1 2" key="1">
    <citation type="submission" date="2018-02" db="EMBL/GenBank/DDBJ databases">
        <title>Five New Genomes of Indian Photorhabdus Isolates TSA.</title>
        <authorList>
            <person name="Dubay B."/>
            <person name="Somvanshi V.S."/>
        </authorList>
    </citation>
    <scope>NUCLEOTIDE SEQUENCE [LARGE SCALE GENOMIC DNA]</scope>
    <source>
        <strain evidence="1 2">H1</strain>
    </source>
</reference>
<protein>
    <submittedName>
        <fullName evidence="1">Uncharacterized protein</fullName>
    </submittedName>
</protein>